<evidence type="ECO:0000313" key="6">
    <source>
        <dbReference type="EMBL" id="SDG81193.1"/>
    </source>
</evidence>
<dbReference type="InterPro" id="IPR018060">
    <property type="entry name" value="HTH_AraC"/>
</dbReference>
<evidence type="ECO:0000256" key="2">
    <source>
        <dbReference type="ARBA" id="ARBA00023125"/>
    </source>
</evidence>
<dbReference type="Gene3D" id="2.60.40.10">
    <property type="entry name" value="Immunoglobulins"/>
    <property type="match status" value="1"/>
</dbReference>
<evidence type="ECO:0000256" key="3">
    <source>
        <dbReference type="ARBA" id="ARBA00023163"/>
    </source>
</evidence>
<dbReference type="GO" id="GO:0043565">
    <property type="term" value="F:sequence-specific DNA binding"/>
    <property type="evidence" value="ECO:0007669"/>
    <property type="project" value="InterPro"/>
</dbReference>
<accession>A0A1G7XAS1</accession>
<organism evidence="6 7">
    <name type="scientific">Prevotella communis</name>
    <dbReference type="NCBI Taxonomy" id="2913614"/>
    <lineage>
        <taxon>Bacteria</taxon>
        <taxon>Pseudomonadati</taxon>
        <taxon>Bacteroidota</taxon>
        <taxon>Bacteroidia</taxon>
        <taxon>Bacteroidales</taxon>
        <taxon>Prevotellaceae</taxon>
        <taxon>Prevotella</taxon>
    </lineage>
</organism>
<sequence>MIRIVILSLLIILSVPTNIKADVSKLLFSRLTAEDGLCDNQVMHVMQLPDERMLFTTLGNINIYDGVNFSHIHHADIEPFHLKDYHGFYHVYVDKRQMVWIKNTQSLMCFDLQQNRYITDIPEFIKEIWPEKNTITDVFVDTDYHLWLLSGRALWNDYSCKSVNLSPAWGEVQDVDVYGQYGYVFFSTGYIVCLDLKTSSVVYAKAAYSSQEAKKYDMTSMVVRTADGHFYQIRNGIEGLFLCFDTKSRTWSKLFTAHFTLHTLAVKDDADIYFTSSRGLWRYHVKNKTREEIDNYTLFDGNKMSASANTICFDRQGGVWVGTYRDGLLYAHPDRYPFRNIDSTSLSFDTQATSVVDSRGYLWECTTDGLRLTRNGKVSMVYSEDGLSNDCVCAIVEDKEHCMWVSTANGISCIEVKKDGGLKINSYRHADGVQRGDYIIGRAKLLDDGSIAMEGKNGCTVFHPNELMRMRNIQLNPILRRMTKNDHEISLDFSALNYAFPQHTYYKYTLTLDRDSTVTILRPGVDRSYIDDNGALHLTLLKLKPGKYQLKVEASLDADRWTGKAKVVSFEILPPWWQSTWAYVIYTLLTICIVVGGMALYSYNQRKRMMRQMKEERLMARIEGLMEQCARYEDEHQSAKPTQEKEENEMDAQDSEFLKKAIALVEKNLGKQYTVEQLSSDLCMERTGLYKKLSAIVDKSPSLFMRSIRLSHAARLIREANHSLAEIATKTGFSSASYLSRCFQEEYGCKPSEYARQ</sequence>
<feature type="domain" description="HTH araC/xylS-type" evidence="5">
    <location>
        <begin position="659"/>
        <end position="757"/>
    </location>
</feature>
<evidence type="ECO:0000313" key="7">
    <source>
        <dbReference type="Proteomes" id="UP000198779"/>
    </source>
</evidence>
<evidence type="ECO:0000256" key="1">
    <source>
        <dbReference type="ARBA" id="ARBA00023015"/>
    </source>
</evidence>
<keyword evidence="4" id="KW-1133">Transmembrane helix</keyword>
<dbReference type="InterPro" id="IPR015943">
    <property type="entry name" value="WD40/YVTN_repeat-like_dom_sf"/>
</dbReference>
<dbReference type="InterPro" id="IPR013783">
    <property type="entry name" value="Ig-like_fold"/>
</dbReference>
<dbReference type="InterPro" id="IPR018062">
    <property type="entry name" value="HTH_AraC-typ_CS"/>
</dbReference>
<reference evidence="7" key="1">
    <citation type="submission" date="2016-10" db="EMBL/GenBank/DDBJ databases">
        <authorList>
            <person name="Varghese N."/>
            <person name="Submissions S."/>
        </authorList>
    </citation>
    <scope>NUCLEOTIDE SEQUENCE [LARGE SCALE GENOMIC DNA]</scope>
    <source>
        <strain evidence="7">BP1-148</strain>
    </source>
</reference>
<dbReference type="SMART" id="SM00342">
    <property type="entry name" value="HTH_ARAC"/>
    <property type="match status" value="1"/>
</dbReference>
<keyword evidence="3" id="KW-0804">Transcription</keyword>
<dbReference type="InterPro" id="IPR011110">
    <property type="entry name" value="Reg_prop"/>
</dbReference>
<protein>
    <submittedName>
        <fullName evidence="6">Two component regulator propeller</fullName>
    </submittedName>
</protein>
<dbReference type="STRING" id="645274.SAMN04487901_11029"/>
<dbReference type="Gene3D" id="1.10.10.60">
    <property type="entry name" value="Homeodomain-like"/>
    <property type="match status" value="1"/>
</dbReference>
<dbReference type="GO" id="GO:0003700">
    <property type="term" value="F:DNA-binding transcription factor activity"/>
    <property type="evidence" value="ECO:0007669"/>
    <property type="project" value="InterPro"/>
</dbReference>
<gene>
    <name evidence="6" type="ORF">SAMN04487901_11029</name>
</gene>
<evidence type="ECO:0000256" key="4">
    <source>
        <dbReference type="SAM" id="Phobius"/>
    </source>
</evidence>
<proteinExistence type="predicted"/>
<dbReference type="RefSeq" id="WP_091817857.1">
    <property type="nucleotide sequence ID" value="NZ_FNCQ01000010.1"/>
</dbReference>
<keyword evidence="7" id="KW-1185">Reference proteome</keyword>
<dbReference type="Pfam" id="PF12833">
    <property type="entry name" value="HTH_18"/>
    <property type="match status" value="1"/>
</dbReference>
<keyword evidence="4" id="KW-0472">Membrane</keyword>
<keyword evidence="2" id="KW-0238">DNA-binding</keyword>
<dbReference type="Pfam" id="PF07494">
    <property type="entry name" value="Reg_prop"/>
    <property type="match status" value="1"/>
</dbReference>
<dbReference type="PROSITE" id="PS01124">
    <property type="entry name" value="HTH_ARAC_FAMILY_2"/>
    <property type="match status" value="1"/>
</dbReference>
<dbReference type="Proteomes" id="UP000198779">
    <property type="component" value="Unassembled WGS sequence"/>
</dbReference>
<keyword evidence="4" id="KW-0812">Transmembrane</keyword>
<dbReference type="SUPFAM" id="SSF63829">
    <property type="entry name" value="Calcium-dependent phosphotriesterase"/>
    <property type="match status" value="1"/>
</dbReference>
<dbReference type="SUPFAM" id="SSF46689">
    <property type="entry name" value="Homeodomain-like"/>
    <property type="match status" value="1"/>
</dbReference>
<name>A0A1G7XAS1_9BACT</name>
<dbReference type="EMBL" id="FNCQ01000010">
    <property type="protein sequence ID" value="SDG81193.1"/>
    <property type="molecule type" value="Genomic_DNA"/>
</dbReference>
<keyword evidence="1" id="KW-0805">Transcription regulation</keyword>
<dbReference type="PANTHER" id="PTHR43280">
    <property type="entry name" value="ARAC-FAMILY TRANSCRIPTIONAL REGULATOR"/>
    <property type="match status" value="1"/>
</dbReference>
<dbReference type="Gene3D" id="2.130.10.10">
    <property type="entry name" value="YVTN repeat-like/Quinoprotein amine dehydrogenase"/>
    <property type="match status" value="2"/>
</dbReference>
<dbReference type="PANTHER" id="PTHR43280:SF2">
    <property type="entry name" value="HTH-TYPE TRANSCRIPTIONAL REGULATOR EXSA"/>
    <property type="match status" value="1"/>
</dbReference>
<dbReference type="AlphaFoldDB" id="A0A1G7XAS1"/>
<feature type="transmembrane region" description="Helical" evidence="4">
    <location>
        <begin position="581"/>
        <end position="603"/>
    </location>
</feature>
<evidence type="ECO:0000259" key="5">
    <source>
        <dbReference type="PROSITE" id="PS01124"/>
    </source>
</evidence>
<dbReference type="InterPro" id="IPR009057">
    <property type="entry name" value="Homeodomain-like_sf"/>
</dbReference>
<dbReference type="PROSITE" id="PS00041">
    <property type="entry name" value="HTH_ARAC_FAMILY_1"/>
    <property type="match status" value="1"/>
</dbReference>